<evidence type="ECO:0000313" key="1">
    <source>
        <dbReference type="EMBL" id="KAI4823272.1"/>
    </source>
</evidence>
<comment type="caution">
    <text evidence="1">The sequence shown here is derived from an EMBL/GenBank/DDBJ whole genome shotgun (WGS) entry which is preliminary data.</text>
</comment>
<feature type="non-terminal residue" evidence="1">
    <location>
        <position position="56"/>
    </location>
</feature>
<feature type="non-terminal residue" evidence="1">
    <location>
        <position position="1"/>
    </location>
</feature>
<reference evidence="1" key="1">
    <citation type="submission" date="2022-05" db="EMBL/GenBank/DDBJ databases">
        <title>Chromosome-level genome of Chaenocephalus aceratus.</title>
        <authorList>
            <person name="Park H."/>
        </authorList>
    </citation>
    <scope>NUCLEOTIDE SEQUENCE</scope>
    <source>
        <strain evidence="1">KU_202001</strain>
    </source>
</reference>
<sequence>AVGRGNLCAGVMPPKSTPAGKYMTRHTRLHPGLKCHMDSIQPTPVAIRNGWIGEKR</sequence>
<keyword evidence="2" id="KW-1185">Reference proteome</keyword>
<name>A0ACB9X9M3_CHAAC</name>
<dbReference type="EMBL" id="CM043791">
    <property type="protein sequence ID" value="KAI4823272.1"/>
    <property type="molecule type" value="Genomic_DNA"/>
</dbReference>
<dbReference type="Proteomes" id="UP001057452">
    <property type="component" value="Chromosome 7"/>
</dbReference>
<organism evidence="1 2">
    <name type="scientific">Chaenocephalus aceratus</name>
    <name type="common">Blackfin icefish</name>
    <name type="synonym">Chaenichthys aceratus</name>
    <dbReference type="NCBI Taxonomy" id="36190"/>
    <lineage>
        <taxon>Eukaryota</taxon>
        <taxon>Metazoa</taxon>
        <taxon>Chordata</taxon>
        <taxon>Craniata</taxon>
        <taxon>Vertebrata</taxon>
        <taxon>Euteleostomi</taxon>
        <taxon>Actinopterygii</taxon>
        <taxon>Neopterygii</taxon>
        <taxon>Teleostei</taxon>
        <taxon>Neoteleostei</taxon>
        <taxon>Acanthomorphata</taxon>
        <taxon>Eupercaria</taxon>
        <taxon>Perciformes</taxon>
        <taxon>Notothenioidei</taxon>
        <taxon>Channichthyidae</taxon>
        <taxon>Chaenocephalus</taxon>
    </lineage>
</organism>
<proteinExistence type="predicted"/>
<accession>A0ACB9X9M3</accession>
<protein>
    <submittedName>
        <fullName evidence="1">Uncharacterized protein</fullName>
    </submittedName>
</protein>
<evidence type="ECO:0000313" key="2">
    <source>
        <dbReference type="Proteomes" id="UP001057452"/>
    </source>
</evidence>
<gene>
    <name evidence="1" type="ORF">KUCAC02_011867</name>
</gene>